<organism evidence="5 6">
    <name type="scientific">Bacillus tequilensis</name>
    <dbReference type="NCBI Taxonomy" id="227866"/>
    <lineage>
        <taxon>Bacteria</taxon>
        <taxon>Bacillati</taxon>
        <taxon>Bacillota</taxon>
        <taxon>Bacilli</taxon>
        <taxon>Bacillales</taxon>
        <taxon>Bacillaceae</taxon>
        <taxon>Bacillus</taxon>
    </lineage>
</organism>
<dbReference type="Gene3D" id="1.10.10.10">
    <property type="entry name" value="Winged helix-like DNA-binding domain superfamily/Winged helix DNA-binding domain"/>
    <property type="match status" value="1"/>
</dbReference>
<dbReference type="GO" id="GO:0003700">
    <property type="term" value="F:DNA-binding transcription factor activity"/>
    <property type="evidence" value="ECO:0007669"/>
    <property type="project" value="InterPro"/>
</dbReference>
<dbReference type="SMART" id="SM00418">
    <property type="entry name" value="HTH_ARSR"/>
    <property type="match status" value="1"/>
</dbReference>
<dbReference type="Pfam" id="PF01047">
    <property type="entry name" value="MarR"/>
    <property type="match status" value="1"/>
</dbReference>
<dbReference type="Proteomes" id="UP000501914">
    <property type="component" value="Chromosome"/>
</dbReference>
<dbReference type="InterPro" id="IPR036390">
    <property type="entry name" value="WH_DNA-bd_sf"/>
</dbReference>
<evidence type="ECO:0000259" key="4">
    <source>
        <dbReference type="PROSITE" id="PS50995"/>
    </source>
</evidence>
<protein>
    <submittedName>
        <fullName evidence="5">MarR family transcriptional regulator</fullName>
    </submittedName>
</protein>
<proteinExistence type="predicted"/>
<keyword evidence="3" id="KW-0804">Transcription</keyword>
<dbReference type="PROSITE" id="PS50995">
    <property type="entry name" value="HTH_MARR_2"/>
    <property type="match status" value="1"/>
</dbReference>
<gene>
    <name evidence="5" type="ORF">G4P54_03110</name>
</gene>
<keyword evidence="6" id="KW-1185">Reference proteome</keyword>
<reference evidence="5 6" key="1">
    <citation type="submission" date="2020-02" db="EMBL/GenBank/DDBJ databases">
        <title>Genome sequencing, annotation and comparative genomic analysis of Bacillus tequilensis EA-CB0015, an effective biological control agent against Pseudocercospora fijiensis in banana plants.</title>
        <authorList>
            <person name="Cuellar-Gaviria T.Z."/>
            <person name="Ju K.-S."/>
            <person name="Villegas-Escobar V."/>
        </authorList>
    </citation>
    <scope>NUCLEOTIDE SEQUENCE [LARGE SCALE GENOMIC DNA]</scope>
    <source>
        <strain evidence="5 6">EA-CB0015</strain>
    </source>
</reference>
<sequence>MTCQSLIYQLIVLTRRKGWVLASFCSEEAEILYQLQGVNKVIGVKFEACTGISQSRLELLTLLYHADEISQSDLQKKVNIDGAAVTRHLKQLEAKGMVSRRRKPEDNRITLVRLTDQGRERIESSKKEKERFMKEMLANVSADERRLLIDVLARMRNNINNIEA</sequence>
<dbReference type="SUPFAM" id="SSF46785">
    <property type="entry name" value="Winged helix' DNA-binding domain"/>
    <property type="match status" value="1"/>
</dbReference>
<dbReference type="CDD" id="cd00090">
    <property type="entry name" value="HTH_ARSR"/>
    <property type="match status" value="1"/>
</dbReference>
<feature type="domain" description="HTH marR-type" evidence="4">
    <location>
        <begin position="28"/>
        <end position="157"/>
    </location>
</feature>
<dbReference type="InterPro" id="IPR000835">
    <property type="entry name" value="HTH_MarR-typ"/>
</dbReference>
<keyword evidence="1" id="KW-0805">Transcription regulation</keyword>
<evidence type="ECO:0000313" key="6">
    <source>
        <dbReference type="Proteomes" id="UP000501914"/>
    </source>
</evidence>
<evidence type="ECO:0000256" key="3">
    <source>
        <dbReference type="ARBA" id="ARBA00023163"/>
    </source>
</evidence>
<dbReference type="KEGG" id="bteq:G4P54_03110"/>
<dbReference type="PANTHER" id="PTHR42756:SF1">
    <property type="entry name" value="TRANSCRIPTIONAL REPRESSOR OF EMRAB OPERON"/>
    <property type="match status" value="1"/>
</dbReference>
<name>A0A6H0WH92_9BACI</name>
<dbReference type="RefSeq" id="WP_167871740.1">
    <property type="nucleotide sequence ID" value="NZ_CP048852.1"/>
</dbReference>
<keyword evidence="2" id="KW-0238">DNA-binding</keyword>
<evidence type="ECO:0000313" key="5">
    <source>
        <dbReference type="EMBL" id="QIW78877.1"/>
    </source>
</evidence>
<dbReference type="PANTHER" id="PTHR42756">
    <property type="entry name" value="TRANSCRIPTIONAL REGULATOR, MARR"/>
    <property type="match status" value="1"/>
</dbReference>
<dbReference type="InterPro" id="IPR011991">
    <property type="entry name" value="ArsR-like_HTH"/>
</dbReference>
<evidence type="ECO:0000256" key="2">
    <source>
        <dbReference type="ARBA" id="ARBA00023125"/>
    </source>
</evidence>
<evidence type="ECO:0000256" key="1">
    <source>
        <dbReference type="ARBA" id="ARBA00023015"/>
    </source>
</evidence>
<dbReference type="GO" id="GO:0003677">
    <property type="term" value="F:DNA binding"/>
    <property type="evidence" value="ECO:0007669"/>
    <property type="project" value="UniProtKB-KW"/>
</dbReference>
<dbReference type="EMBL" id="CP048852">
    <property type="protein sequence ID" value="QIW78877.1"/>
    <property type="molecule type" value="Genomic_DNA"/>
</dbReference>
<dbReference type="PRINTS" id="PR00598">
    <property type="entry name" value="HTHMARR"/>
</dbReference>
<accession>A0A6H0WH92</accession>
<dbReference type="InterPro" id="IPR001845">
    <property type="entry name" value="HTH_ArsR_DNA-bd_dom"/>
</dbReference>
<dbReference type="InterPro" id="IPR036388">
    <property type="entry name" value="WH-like_DNA-bd_sf"/>
</dbReference>
<dbReference type="SMART" id="SM00347">
    <property type="entry name" value="HTH_MARR"/>
    <property type="match status" value="1"/>
</dbReference>
<dbReference type="AlphaFoldDB" id="A0A6H0WH92"/>